<accession>U5D3J0</accession>
<protein>
    <submittedName>
        <fullName evidence="1">Uncharacterized protein</fullName>
    </submittedName>
</protein>
<dbReference type="EMBL" id="KI392405">
    <property type="protein sequence ID" value="ERN16989.1"/>
    <property type="molecule type" value="Genomic_DNA"/>
</dbReference>
<dbReference type="Gramene" id="ERN16989">
    <property type="protein sequence ID" value="ERN16989"/>
    <property type="gene ID" value="AMTR_s00057p00209670"/>
</dbReference>
<keyword evidence="2" id="KW-1185">Reference proteome</keyword>
<evidence type="ECO:0000313" key="1">
    <source>
        <dbReference type="EMBL" id="ERN16989.1"/>
    </source>
</evidence>
<dbReference type="AlphaFoldDB" id="U5D3J0"/>
<sequence length="73" mass="7891">MNDLESGGGISMVWMWNIEHLEPSIALKGAFGVFGAVDRVEVGVAVGKHSRHVTARHGTALDPFVQVEGKEDF</sequence>
<reference evidence="2" key="1">
    <citation type="journal article" date="2013" name="Science">
        <title>The Amborella genome and the evolution of flowering plants.</title>
        <authorList>
            <consortium name="Amborella Genome Project"/>
        </authorList>
    </citation>
    <scope>NUCLEOTIDE SEQUENCE [LARGE SCALE GENOMIC DNA]</scope>
</reference>
<name>U5D3J0_AMBTC</name>
<gene>
    <name evidence="1" type="ORF">AMTR_s00057p00209670</name>
</gene>
<dbReference type="HOGENOM" id="CLU_2708139_0_0_1"/>
<organism evidence="1 2">
    <name type="scientific">Amborella trichopoda</name>
    <dbReference type="NCBI Taxonomy" id="13333"/>
    <lineage>
        <taxon>Eukaryota</taxon>
        <taxon>Viridiplantae</taxon>
        <taxon>Streptophyta</taxon>
        <taxon>Embryophyta</taxon>
        <taxon>Tracheophyta</taxon>
        <taxon>Spermatophyta</taxon>
        <taxon>Magnoliopsida</taxon>
        <taxon>Amborellales</taxon>
        <taxon>Amborellaceae</taxon>
        <taxon>Amborella</taxon>
    </lineage>
</organism>
<dbReference type="Proteomes" id="UP000017836">
    <property type="component" value="Unassembled WGS sequence"/>
</dbReference>
<evidence type="ECO:0000313" key="2">
    <source>
        <dbReference type="Proteomes" id="UP000017836"/>
    </source>
</evidence>
<proteinExistence type="predicted"/>